<feature type="chain" id="PRO_5046122862" evidence="5">
    <location>
        <begin position="29"/>
        <end position="397"/>
    </location>
</feature>
<keyword evidence="3 5" id="KW-0732">Signal</keyword>
<comment type="similarity">
    <text evidence="2">Belongs to the bacterial solute-binding protein 2 family.</text>
</comment>
<dbReference type="PANTHER" id="PTHR46847:SF2">
    <property type="entry name" value="ABC TRANSPORTER SUGAR-BINDING PROTEIN"/>
    <property type="match status" value="1"/>
</dbReference>
<evidence type="ECO:0000259" key="6">
    <source>
        <dbReference type="Pfam" id="PF13407"/>
    </source>
</evidence>
<feature type="compositionally biased region" description="Low complexity" evidence="4">
    <location>
        <begin position="32"/>
        <end position="54"/>
    </location>
</feature>
<evidence type="ECO:0000256" key="3">
    <source>
        <dbReference type="ARBA" id="ARBA00022729"/>
    </source>
</evidence>
<evidence type="ECO:0000313" key="7">
    <source>
        <dbReference type="EMBL" id="MFB9577676.1"/>
    </source>
</evidence>
<feature type="domain" description="Periplasmic binding protein" evidence="6">
    <location>
        <begin position="103"/>
        <end position="347"/>
    </location>
</feature>
<protein>
    <submittedName>
        <fullName evidence="7">Sugar ABC transporter substrate-binding protein</fullName>
    </submittedName>
</protein>
<accession>A0ABV5RII6</accession>
<dbReference type="EMBL" id="JBHMCG010000151">
    <property type="protein sequence ID" value="MFB9577676.1"/>
    <property type="molecule type" value="Genomic_DNA"/>
</dbReference>
<feature type="region of interest" description="Disordered" evidence="4">
    <location>
        <begin position="31"/>
        <end position="54"/>
    </location>
</feature>
<comment type="caution">
    <text evidence="7">The sequence shown here is derived from an EMBL/GenBank/DDBJ whole genome shotgun (WGS) entry which is preliminary data.</text>
</comment>
<dbReference type="RefSeq" id="WP_345519766.1">
    <property type="nucleotide sequence ID" value="NZ_BAAAXD010000055.1"/>
</dbReference>
<dbReference type="InterPro" id="IPR025997">
    <property type="entry name" value="SBP_2_dom"/>
</dbReference>
<reference evidence="7 8" key="1">
    <citation type="submission" date="2024-09" db="EMBL/GenBank/DDBJ databases">
        <authorList>
            <person name="Sun Q."/>
            <person name="Mori K."/>
        </authorList>
    </citation>
    <scope>NUCLEOTIDE SEQUENCE [LARGE SCALE GENOMIC DNA]</scope>
    <source>
        <strain evidence="7 8">JCM 3331</strain>
    </source>
</reference>
<evidence type="ECO:0000256" key="4">
    <source>
        <dbReference type="SAM" id="MobiDB-lite"/>
    </source>
</evidence>
<gene>
    <name evidence="7" type="ORF">ACFFTL_36715</name>
</gene>
<sequence>MTPPLSTRRFTALAAASVTALLLTACGAGEQGSTDTNTSGGTSTSAGGAADRAGTGEAKKDVAAWADAPQWPDVPKLSKKVDLKGKRFTYVALGDQVPVIHGIGVGVQQALSAAGAKVDTCDGKFNPTSVASCLKTAGDEKVDGVITSFVDYQMAGPAFDQLARKGVKVVVGGVAPSGGRTSDATLAFYDNTPRVFALHEAMAKSAIAQLGDSAKVVWAKLMDSTTTKSASAKGIAKFKELCPGCQIESVEFTTVTLDKLGLAISAALLANPDTNAIVVPVDTMVPSALQGIQSAGKAGKVKVFSSSSDLAGLQRVKDGRQASDLGTPVLYEGWRFAHAMMQLLAGDEVSKGDQLVTRDFTRDNVGQLTLTPKKYLTDDWFGGSGYRDTFLSAWGLK</sequence>
<evidence type="ECO:0000256" key="5">
    <source>
        <dbReference type="SAM" id="SignalP"/>
    </source>
</evidence>
<dbReference type="Pfam" id="PF13407">
    <property type="entry name" value="Peripla_BP_4"/>
    <property type="match status" value="1"/>
</dbReference>
<dbReference type="SUPFAM" id="SSF53822">
    <property type="entry name" value="Periplasmic binding protein-like I"/>
    <property type="match status" value="1"/>
</dbReference>
<evidence type="ECO:0000313" key="8">
    <source>
        <dbReference type="Proteomes" id="UP001589710"/>
    </source>
</evidence>
<comment type="subcellular location">
    <subcellularLocation>
        <location evidence="1">Cell envelope</location>
    </subcellularLocation>
</comment>
<feature type="signal peptide" evidence="5">
    <location>
        <begin position="1"/>
        <end position="28"/>
    </location>
</feature>
<proteinExistence type="inferred from homology"/>
<dbReference type="PANTHER" id="PTHR46847">
    <property type="entry name" value="D-ALLOSE-BINDING PERIPLASMIC PROTEIN-RELATED"/>
    <property type="match status" value="1"/>
</dbReference>
<organism evidence="7 8">
    <name type="scientific">Streptomyces yanii</name>
    <dbReference type="NCBI Taxonomy" id="78510"/>
    <lineage>
        <taxon>Bacteria</taxon>
        <taxon>Bacillati</taxon>
        <taxon>Actinomycetota</taxon>
        <taxon>Actinomycetes</taxon>
        <taxon>Kitasatosporales</taxon>
        <taxon>Streptomycetaceae</taxon>
        <taxon>Streptomyces</taxon>
    </lineage>
</organism>
<evidence type="ECO:0000256" key="1">
    <source>
        <dbReference type="ARBA" id="ARBA00004196"/>
    </source>
</evidence>
<dbReference type="Gene3D" id="3.40.50.2300">
    <property type="match status" value="2"/>
</dbReference>
<evidence type="ECO:0000256" key="2">
    <source>
        <dbReference type="ARBA" id="ARBA00007639"/>
    </source>
</evidence>
<name>A0ABV5RII6_9ACTN</name>
<dbReference type="Proteomes" id="UP001589710">
    <property type="component" value="Unassembled WGS sequence"/>
</dbReference>
<dbReference type="InterPro" id="IPR028082">
    <property type="entry name" value="Peripla_BP_I"/>
</dbReference>
<keyword evidence="8" id="KW-1185">Reference proteome</keyword>